<dbReference type="InterPro" id="IPR029787">
    <property type="entry name" value="Nucleotide_cyclase"/>
</dbReference>
<dbReference type="PROSITE" id="PS50887">
    <property type="entry name" value="GGDEF"/>
    <property type="match status" value="1"/>
</dbReference>
<dbReference type="NCBIfam" id="TIGR00254">
    <property type="entry name" value="GGDEF"/>
    <property type="match status" value="1"/>
</dbReference>
<dbReference type="Proteomes" id="UP000015527">
    <property type="component" value="Unassembled WGS sequence"/>
</dbReference>
<evidence type="ECO:0000256" key="1">
    <source>
        <dbReference type="SAM" id="Phobius"/>
    </source>
</evidence>
<gene>
    <name evidence="4" type="ORF">L284_05035</name>
</gene>
<dbReference type="InterPro" id="IPR043128">
    <property type="entry name" value="Rev_trsase/Diguanyl_cyclase"/>
</dbReference>
<keyword evidence="5" id="KW-1185">Reference proteome</keyword>
<feature type="transmembrane region" description="Helical" evidence="1">
    <location>
        <begin position="127"/>
        <end position="153"/>
    </location>
</feature>
<dbReference type="InterPro" id="IPR052155">
    <property type="entry name" value="Biofilm_reg_signaling"/>
</dbReference>
<protein>
    <recommendedName>
        <fullName evidence="6">Diguanylate cyclase</fullName>
    </recommendedName>
</protein>
<dbReference type="SMART" id="SM00052">
    <property type="entry name" value="EAL"/>
    <property type="match status" value="1"/>
</dbReference>
<feature type="domain" description="EAL" evidence="2">
    <location>
        <begin position="389"/>
        <end position="642"/>
    </location>
</feature>
<dbReference type="EMBL" id="ATHL01000040">
    <property type="protein sequence ID" value="EQB18411.1"/>
    <property type="molecule type" value="Genomic_DNA"/>
</dbReference>
<dbReference type="InterPro" id="IPR000160">
    <property type="entry name" value="GGDEF_dom"/>
</dbReference>
<dbReference type="Pfam" id="PF00563">
    <property type="entry name" value="EAL"/>
    <property type="match status" value="1"/>
</dbReference>
<dbReference type="CDD" id="cd01949">
    <property type="entry name" value="GGDEF"/>
    <property type="match status" value="1"/>
</dbReference>
<dbReference type="SUPFAM" id="SSF141868">
    <property type="entry name" value="EAL domain-like"/>
    <property type="match status" value="1"/>
</dbReference>
<keyword evidence="1" id="KW-0472">Membrane</keyword>
<keyword evidence="1" id="KW-1133">Transmembrane helix</keyword>
<dbReference type="InterPro" id="IPR035919">
    <property type="entry name" value="EAL_sf"/>
</dbReference>
<dbReference type="SMART" id="SM00267">
    <property type="entry name" value="GGDEF"/>
    <property type="match status" value="1"/>
</dbReference>
<dbReference type="PANTHER" id="PTHR44757:SF2">
    <property type="entry name" value="BIOFILM ARCHITECTURE MAINTENANCE PROTEIN MBAA"/>
    <property type="match status" value="1"/>
</dbReference>
<comment type="caution">
    <text evidence="4">The sequence shown here is derived from an EMBL/GenBank/DDBJ whole genome shotgun (WGS) entry which is preliminary data.</text>
</comment>
<dbReference type="SUPFAM" id="SSF55073">
    <property type="entry name" value="Nucleotide cyclase"/>
    <property type="match status" value="1"/>
</dbReference>
<evidence type="ECO:0000313" key="5">
    <source>
        <dbReference type="Proteomes" id="UP000015527"/>
    </source>
</evidence>
<name>T0HPX9_9SPHN</name>
<dbReference type="eggNOG" id="COG5001">
    <property type="taxonomic scope" value="Bacteria"/>
</dbReference>
<dbReference type="RefSeq" id="WP_021232965.1">
    <property type="nucleotide sequence ID" value="NZ_ATHL01000040.1"/>
</dbReference>
<feature type="transmembrane region" description="Helical" evidence="1">
    <location>
        <begin position="96"/>
        <end position="115"/>
    </location>
</feature>
<feature type="transmembrane region" description="Helical" evidence="1">
    <location>
        <begin position="33"/>
        <end position="49"/>
    </location>
</feature>
<keyword evidence="1" id="KW-0812">Transmembrane</keyword>
<dbReference type="CDD" id="cd01948">
    <property type="entry name" value="EAL"/>
    <property type="match status" value="1"/>
</dbReference>
<evidence type="ECO:0000259" key="3">
    <source>
        <dbReference type="PROSITE" id="PS50887"/>
    </source>
</evidence>
<dbReference type="Pfam" id="PF00990">
    <property type="entry name" value="GGDEF"/>
    <property type="match status" value="1"/>
</dbReference>
<dbReference type="PANTHER" id="PTHR44757">
    <property type="entry name" value="DIGUANYLATE CYCLASE DGCP"/>
    <property type="match status" value="1"/>
</dbReference>
<proteinExistence type="predicted"/>
<reference evidence="4 5" key="1">
    <citation type="journal article" date="2013" name="Genome Announc.">
        <title>Genome Sequence of Novosphingobium lindaniclasticum LE124T, Isolated from a Hexachlorocyclohexane Dumpsite.</title>
        <authorList>
            <person name="Saxena A."/>
            <person name="Nayyar N."/>
            <person name="Sangwan N."/>
            <person name="Kumari R."/>
            <person name="Khurana J.P."/>
            <person name="Lal R."/>
        </authorList>
    </citation>
    <scope>NUCLEOTIDE SEQUENCE [LARGE SCALE GENOMIC DNA]</scope>
    <source>
        <strain evidence="4 5">LE124</strain>
    </source>
</reference>
<feature type="transmembrane region" description="Helical" evidence="1">
    <location>
        <begin position="55"/>
        <end position="75"/>
    </location>
</feature>
<dbReference type="Gene3D" id="3.30.70.270">
    <property type="match status" value="1"/>
</dbReference>
<evidence type="ECO:0000259" key="2">
    <source>
        <dbReference type="PROSITE" id="PS50883"/>
    </source>
</evidence>
<organism evidence="4 5">
    <name type="scientific">Novosphingobium lindaniclasticum LE124</name>
    <dbReference type="NCBI Taxonomy" id="1096930"/>
    <lineage>
        <taxon>Bacteria</taxon>
        <taxon>Pseudomonadati</taxon>
        <taxon>Pseudomonadota</taxon>
        <taxon>Alphaproteobacteria</taxon>
        <taxon>Sphingomonadales</taxon>
        <taxon>Sphingomonadaceae</taxon>
        <taxon>Novosphingobium</taxon>
    </lineage>
</organism>
<dbReference type="InterPro" id="IPR001633">
    <property type="entry name" value="EAL_dom"/>
</dbReference>
<feature type="transmembrane region" description="Helical" evidence="1">
    <location>
        <begin position="160"/>
        <end position="187"/>
    </location>
</feature>
<sequence>MSDVNSIQSKMHRAGHYPLPVAQYLRLRERVPPLYGLLAVNAGILAYTHRAMAPGFLTLTVPAILIAACLIRMLVWLRPIGQHDLEAETAQRRMRGAFWLSLIFAMAFTIWSLCLDRYGGPYEHGHVAVFVSVTVLGCVFCLTFLPAAALMICLTALGMFLVYCVTTGSATLTAVAVNIALVAAVILKILRDTYASFVELEAAQRALRMERRQAQALGDENARLAQTDALTGLPNRRHFFAALENLLESAEPQVFCVGLIDLDRFKPVNDTYGHAQGDRLLQVIATRLIAQCDPSVTVARLGGDEFGFIVPGGPDEAEAIAQKFCTAIRNPARLGEVTVAVGGSAGIAIYPESARSAHSLYDRADFALYHAKNHRRGQCVRFSDHLETLIRSEQALDAAMQSADLPQELSVVFQPIIATESNQPVGFECLARWTSPSLGMIAPEAMIASAERVGRAREVTVALFDRALYALSRLPHPLTVSFNLSGHDICDAETIATLLERIERSPCDGRRLLFEITETTLIAEVETARDVLERLRATGARIALDDFGTGYSSLSSLHQLPLDMVKIDRSFAPRLDETVGRRLISAIRNLARALSLECVIEGIETEDQLLSARIAGFSLAQGFHIARPMTLDDMLSRVESSSKAWQMA</sequence>
<dbReference type="PATRIC" id="fig|1096930.3.peg.992"/>
<evidence type="ECO:0008006" key="6">
    <source>
        <dbReference type="Google" id="ProtNLM"/>
    </source>
</evidence>
<feature type="domain" description="GGDEF" evidence="3">
    <location>
        <begin position="253"/>
        <end position="384"/>
    </location>
</feature>
<dbReference type="PROSITE" id="PS50883">
    <property type="entry name" value="EAL"/>
    <property type="match status" value="1"/>
</dbReference>
<dbReference type="Gene3D" id="3.20.20.450">
    <property type="entry name" value="EAL domain"/>
    <property type="match status" value="1"/>
</dbReference>
<dbReference type="AlphaFoldDB" id="T0HPX9"/>
<evidence type="ECO:0000313" key="4">
    <source>
        <dbReference type="EMBL" id="EQB18411.1"/>
    </source>
</evidence>
<accession>T0HPX9</accession>